<dbReference type="OrthoDB" id="7477520at2"/>
<dbReference type="AlphaFoldDB" id="A0A1B6VZ99"/>
<comment type="caution">
    <text evidence="1">The sequence shown here is derived from an EMBL/GenBank/DDBJ whole genome shotgun (WGS) entry which is preliminary data.</text>
</comment>
<keyword evidence="2" id="KW-1185">Reference proteome</keyword>
<dbReference type="Proteomes" id="UP000077726">
    <property type="component" value="Unassembled WGS sequence"/>
</dbReference>
<protein>
    <recommendedName>
        <fullName evidence="3">Conjugal transfer protein TraD</fullName>
    </recommendedName>
</protein>
<organism evidence="1 2">
    <name type="scientific">Eikenella halliae</name>
    <dbReference type="NCBI Taxonomy" id="1795832"/>
    <lineage>
        <taxon>Bacteria</taxon>
        <taxon>Pseudomonadati</taxon>
        <taxon>Pseudomonadota</taxon>
        <taxon>Betaproteobacteria</taxon>
        <taxon>Neisseriales</taxon>
        <taxon>Neisseriaceae</taxon>
        <taxon>Eikenella</taxon>
    </lineage>
</organism>
<sequence>MDTTNDVIAQKVLDLDVPGVEVAFDPEEAEALGAFVETALEEADARASVIDLAEISAEEV</sequence>
<reference evidence="2" key="1">
    <citation type="submission" date="2016-05" db="EMBL/GenBank/DDBJ databases">
        <title>Draft genome of Corynebacterium afermentans subsp. afermentans LCDC 88199T.</title>
        <authorList>
            <person name="Bernier A.-M."/>
            <person name="Bernard K."/>
        </authorList>
    </citation>
    <scope>NUCLEOTIDE SEQUENCE [LARGE SCALE GENOMIC DNA]</scope>
    <source>
        <strain evidence="2">NML130454</strain>
    </source>
</reference>
<dbReference type="EMBL" id="LXSQ01000013">
    <property type="protein sequence ID" value="OAM43548.1"/>
    <property type="molecule type" value="Genomic_DNA"/>
</dbReference>
<proteinExistence type="predicted"/>
<evidence type="ECO:0000313" key="1">
    <source>
        <dbReference type="EMBL" id="OAM43548.1"/>
    </source>
</evidence>
<evidence type="ECO:0000313" key="2">
    <source>
        <dbReference type="Proteomes" id="UP000077726"/>
    </source>
</evidence>
<accession>A0A1B6VZ99</accession>
<dbReference type="STRING" id="1795832.A7Q00_05115"/>
<gene>
    <name evidence="1" type="ORF">A7Q00_05115</name>
</gene>
<name>A0A1B6VZ99_9NEIS</name>
<evidence type="ECO:0008006" key="3">
    <source>
        <dbReference type="Google" id="ProtNLM"/>
    </source>
</evidence>
<dbReference type="RefSeq" id="WP_064089540.1">
    <property type="nucleotide sequence ID" value="NZ_LXSQ01000013.1"/>
</dbReference>